<dbReference type="GO" id="GO:0005524">
    <property type="term" value="F:ATP binding"/>
    <property type="evidence" value="ECO:0007669"/>
    <property type="project" value="UniProtKB-KW"/>
</dbReference>
<dbReference type="Gene3D" id="1.10.240.10">
    <property type="entry name" value="Tyrosyl-Transfer RNA Synthetase"/>
    <property type="match status" value="1"/>
</dbReference>
<dbReference type="GO" id="GO:0004831">
    <property type="term" value="F:tyrosine-tRNA ligase activity"/>
    <property type="evidence" value="ECO:0007669"/>
    <property type="project" value="InterPro"/>
</dbReference>
<dbReference type="Pfam" id="PF22421">
    <property type="entry name" value="SYY_C-terminal"/>
    <property type="match status" value="1"/>
</dbReference>
<dbReference type="GO" id="GO:0043039">
    <property type="term" value="P:tRNA aminoacylation"/>
    <property type="evidence" value="ECO:0007669"/>
    <property type="project" value="TreeGrafter"/>
</dbReference>
<proteinExistence type="predicted"/>
<protein>
    <submittedName>
        <fullName evidence="11">Tyrosine--tRNA ligase</fullName>
    </submittedName>
</protein>
<keyword evidence="7" id="KW-0030">Aminoacyl-tRNA synthetase</keyword>
<dbReference type="PANTHER" id="PTHR11766">
    <property type="entry name" value="TYROSYL-TRNA SYNTHETASE"/>
    <property type="match status" value="1"/>
</dbReference>
<evidence type="ECO:0000256" key="1">
    <source>
        <dbReference type="ARBA" id="ARBA00022490"/>
    </source>
</evidence>
<evidence type="ECO:0000256" key="5">
    <source>
        <dbReference type="ARBA" id="ARBA00022884"/>
    </source>
</evidence>
<dbReference type="AlphaFoldDB" id="A0A2M7YM10"/>
<dbReference type="GO" id="GO:0006412">
    <property type="term" value="P:translation"/>
    <property type="evidence" value="ECO:0007669"/>
    <property type="project" value="UniProtKB-KW"/>
</dbReference>
<dbReference type="SUPFAM" id="SSF52374">
    <property type="entry name" value="Nucleotidylyl transferase"/>
    <property type="match status" value="1"/>
</dbReference>
<evidence type="ECO:0000313" key="12">
    <source>
        <dbReference type="Proteomes" id="UP000230941"/>
    </source>
</evidence>
<keyword evidence="2 11" id="KW-0436">Ligase</keyword>
<evidence type="ECO:0000256" key="9">
    <source>
        <dbReference type="SAM" id="MobiDB-lite"/>
    </source>
</evidence>
<evidence type="ECO:0000256" key="7">
    <source>
        <dbReference type="ARBA" id="ARBA00023146"/>
    </source>
</evidence>
<accession>A0A2M7YM10</accession>
<dbReference type="Gene3D" id="3.10.290.10">
    <property type="entry name" value="RNA-binding S4 domain"/>
    <property type="match status" value="1"/>
</dbReference>
<reference evidence="12" key="1">
    <citation type="submission" date="2017-09" db="EMBL/GenBank/DDBJ databases">
        <title>Depth-based differentiation of microbial function through sediment-hosted aquifers and enrichment of novel symbionts in the deep terrestrial subsurface.</title>
        <authorList>
            <person name="Probst A.J."/>
            <person name="Ladd B."/>
            <person name="Jarett J.K."/>
            <person name="Geller-Mcgrath D.E."/>
            <person name="Sieber C.M.K."/>
            <person name="Emerson J.B."/>
            <person name="Anantharaman K."/>
            <person name="Thomas B.C."/>
            <person name="Malmstrom R."/>
            <person name="Stieglmeier M."/>
            <person name="Klingl A."/>
            <person name="Woyke T."/>
            <person name="Ryan C.M."/>
            <person name="Banfield J.F."/>
        </authorList>
    </citation>
    <scope>NUCLEOTIDE SEQUENCE [LARGE SCALE GENOMIC DNA]</scope>
</reference>
<dbReference type="InterPro" id="IPR024088">
    <property type="entry name" value="Tyr-tRNA-ligase_bac-type"/>
</dbReference>
<keyword evidence="4" id="KW-0067">ATP-binding</keyword>
<feature type="domain" description="RNA-binding S4" evidence="10">
    <location>
        <begin position="72"/>
        <end position="129"/>
    </location>
</feature>
<dbReference type="SUPFAM" id="SSF55174">
    <property type="entry name" value="Alpha-L RNA-binding motif"/>
    <property type="match status" value="1"/>
</dbReference>
<feature type="non-terminal residue" evidence="11">
    <location>
        <position position="1"/>
    </location>
</feature>
<evidence type="ECO:0000256" key="4">
    <source>
        <dbReference type="ARBA" id="ARBA00022840"/>
    </source>
</evidence>
<dbReference type="FunFam" id="3.10.290.10:FF:000022">
    <property type="entry name" value="Tyrosine--tRNA ligase"/>
    <property type="match status" value="1"/>
</dbReference>
<evidence type="ECO:0000256" key="3">
    <source>
        <dbReference type="ARBA" id="ARBA00022741"/>
    </source>
</evidence>
<dbReference type="EMBL" id="PFWG01000028">
    <property type="protein sequence ID" value="PJA63962.1"/>
    <property type="molecule type" value="Genomic_DNA"/>
</dbReference>
<evidence type="ECO:0000256" key="6">
    <source>
        <dbReference type="ARBA" id="ARBA00022917"/>
    </source>
</evidence>
<gene>
    <name evidence="11" type="ORF">CO160_01170</name>
</gene>
<organism evidence="11 12">
    <name type="scientific">Candidatus Portnoybacteria bacterium CG_4_9_14_3_um_filter_43_11</name>
    <dbReference type="NCBI Taxonomy" id="1974805"/>
    <lineage>
        <taxon>Bacteria</taxon>
        <taxon>Candidatus Portnoyibacteriota</taxon>
    </lineage>
</organism>
<keyword evidence="6" id="KW-0648">Protein biosynthesis</keyword>
<evidence type="ECO:0000259" key="10">
    <source>
        <dbReference type="SMART" id="SM00363"/>
    </source>
</evidence>
<dbReference type="CDD" id="cd00165">
    <property type="entry name" value="S4"/>
    <property type="match status" value="1"/>
</dbReference>
<dbReference type="GO" id="GO:0003723">
    <property type="term" value="F:RNA binding"/>
    <property type="evidence" value="ECO:0007669"/>
    <property type="project" value="UniProtKB-KW"/>
</dbReference>
<dbReference type="InterPro" id="IPR036986">
    <property type="entry name" value="S4_RNA-bd_sf"/>
</dbReference>
<sequence>ISTEEIDGTEKKIKEGKLNPRDAKARLARELVKIHHGAKQADQAEKEFNQVFKDKAKPTEMPVYRAKKEKMKLVDLLIEIKLSPSKSEARRLIEQGGVKIDDEVVKDWQEEITLKNRMTIQVGKRKFIKIEK</sequence>
<feature type="region of interest" description="Disordered" evidence="9">
    <location>
        <begin position="1"/>
        <end position="20"/>
    </location>
</feature>
<name>A0A2M7YM10_9BACT</name>
<dbReference type="PROSITE" id="PS50889">
    <property type="entry name" value="S4"/>
    <property type="match status" value="1"/>
</dbReference>
<keyword evidence="5 8" id="KW-0694">RNA-binding</keyword>
<feature type="compositionally biased region" description="Basic and acidic residues" evidence="9">
    <location>
        <begin position="8"/>
        <end position="20"/>
    </location>
</feature>
<dbReference type="PANTHER" id="PTHR11766:SF1">
    <property type="entry name" value="TYROSINE--TRNA LIGASE"/>
    <property type="match status" value="1"/>
</dbReference>
<dbReference type="Proteomes" id="UP000230941">
    <property type="component" value="Unassembled WGS sequence"/>
</dbReference>
<evidence type="ECO:0000256" key="8">
    <source>
        <dbReference type="PROSITE-ProRule" id="PRU00182"/>
    </source>
</evidence>
<evidence type="ECO:0000313" key="11">
    <source>
        <dbReference type="EMBL" id="PJA63962.1"/>
    </source>
</evidence>
<comment type="caution">
    <text evidence="11">The sequence shown here is derived from an EMBL/GenBank/DDBJ whole genome shotgun (WGS) entry which is preliminary data.</text>
</comment>
<dbReference type="SMART" id="SM00363">
    <property type="entry name" value="S4"/>
    <property type="match status" value="1"/>
</dbReference>
<keyword evidence="1" id="KW-0963">Cytoplasm</keyword>
<dbReference type="InterPro" id="IPR054608">
    <property type="entry name" value="SYY-like_C"/>
</dbReference>
<dbReference type="GO" id="GO:0005829">
    <property type="term" value="C:cytosol"/>
    <property type="evidence" value="ECO:0007669"/>
    <property type="project" value="TreeGrafter"/>
</dbReference>
<dbReference type="InterPro" id="IPR002942">
    <property type="entry name" value="S4_RNA-bd"/>
</dbReference>
<evidence type="ECO:0000256" key="2">
    <source>
        <dbReference type="ARBA" id="ARBA00022598"/>
    </source>
</evidence>
<keyword evidence="3" id="KW-0547">Nucleotide-binding</keyword>